<dbReference type="RefSeq" id="WP_255918261.1">
    <property type="nucleotide sequence ID" value="NZ_JANFNG010000001.1"/>
</dbReference>
<reference evidence="1" key="1">
    <citation type="submission" date="2022-06" db="EMBL/GenBank/DDBJ databases">
        <title>Draft genome sequence of Streptomyces sp. RB6PN25 isolated from peat swamp forest in Thailand.</title>
        <authorList>
            <person name="Duangmal K."/>
            <person name="Klaysubun C."/>
        </authorList>
    </citation>
    <scope>NUCLEOTIDE SEQUENCE</scope>
    <source>
        <strain evidence="1">RB6PN25</strain>
    </source>
</reference>
<dbReference type="Proteomes" id="UP001057702">
    <property type="component" value="Unassembled WGS sequence"/>
</dbReference>
<protein>
    <submittedName>
        <fullName evidence="1">Uncharacterized protein</fullName>
    </submittedName>
</protein>
<evidence type="ECO:0000313" key="2">
    <source>
        <dbReference type="Proteomes" id="UP001057702"/>
    </source>
</evidence>
<accession>A0ABT1PS69</accession>
<organism evidence="1 2">
    <name type="scientific">Streptomyces humicola</name>
    <dbReference type="NCBI Taxonomy" id="2953240"/>
    <lineage>
        <taxon>Bacteria</taxon>
        <taxon>Bacillati</taxon>
        <taxon>Actinomycetota</taxon>
        <taxon>Actinomycetes</taxon>
        <taxon>Kitasatosporales</taxon>
        <taxon>Streptomycetaceae</taxon>
        <taxon>Streptomyces</taxon>
    </lineage>
</organism>
<keyword evidence="2" id="KW-1185">Reference proteome</keyword>
<gene>
    <name evidence="1" type="ORF">NGB36_02065</name>
</gene>
<dbReference type="EMBL" id="JANFNG010000001">
    <property type="protein sequence ID" value="MCQ4079415.1"/>
    <property type="molecule type" value="Genomic_DNA"/>
</dbReference>
<proteinExistence type="predicted"/>
<name>A0ABT1PS69_9ACTN</name>
<evidence type="ECO:0000313" key="1">
    <source>
        <dbReference type="EMBL" id="MCQ4079415.1"/>
    </source>
</evidence>
<comment type="caution">
    <text evidence="1">The sequence shown here is derived from an EMBL/GenBank/DDBJ whole genome shotgun (WGS) entry which is preliminary data.</text>
</comment>
<sequence>MAERLIDQFFVELVADAERWPDLTEQDKANAASQAWHANGTLNGITMIRVRMWASNRALRAFHQQK</sequence>